<gene>
    <name evidence="2" type="ORF">FSB78_10525</name>
</gene>
<dbReference type="Pfam" id="PF01381">
    <property type="entry name" value="HTH_3"/>
    <property type="match status" value="1"/>
</dbReference>
<evidence type="ECO:0000313" key="3">
    <source>
        <dbReference type="Proteomes" id="UP000321250"/>
    </source>
</evidence>
<proteinExistence type="predicted"/>
<sequence>MVVMQRSRMRLPNGFAALRDDLGDIVAARRRIRFGGQQALADRIGIARETLCRIERGRAWPQPGTMDQLLGALDLGWDDVAIRGRSPNRCRTGGAMRDGDPRMELCRALRIGRLHAGLRLRALAATCGASASQLSRVERGEVLCSSLFVEDSDASGCRRVTFSHPHLAELAKLGFGESVDGLHVRTVFEDRFLEPVGRLNRLEGKNDE</sequence>
<dbReference type="Proteomes" id="UP000321250">
    <property type="component" value="Unassembled WGS sequence"/>
</dbReference>
<feature type="domain" description="HTH cro/C1-type" evidence="1">
    <location>
        <begin position="37"/>
        <end position="80"/>
    </location>
</feature>
<dbReference type="PROSITE" id="PS50943">
    <property type="entry name" value="HTH_CROC1"/>
    <property type="match status" value="1"/>
</dbReference>
<dbReference type="CDD" id="cd00093">
    <property type="entry name" value="HTH_XRE"/>
    <property type="match status" value="2"/>
</dbReference>
<keyword evidence="3" id="KW-1185">Reference proteome</keyword>
<dbReference type="Gene3D" id="1.10.260.40">
    <property type="entry name" value="lambda repressor-like DNA-binding domains"/>
    <property type="match status" value="1"/>
</dbReference>
<accession>A0A5C6UH90</accession>
<dbReference type="SMART" id="SM00530">
    <property type="entry name" value="HTH_XRE"/>
    <property type="match status" value="2"/>
</dbReference>
<name>A0A5C6UH90_9SPHN</name>
<organism evidence="2 3">
    <name type="scientific">Sphingomonas ginsenosidivorax</name>
    <dbReference type="NCBI Taxonomy" id="862135"/>
    <lineage>
        <taxon>Bacteria</taxon>
        <taxon>Pseudomonadati</taxon>
        <taxon>Pseudomonadota</taxon>
        <taxon>Alphaproteobacteria</taxon>
        <taxon>Sphingomonadales</taxon>
        <taxon>Sphingomonadaceae</taxon>
        <taxon>Sphingomonas</taxon>
    </lineage>
</organism>
<dbReference type="Pfam" id="PF13560">
    <property type="entry name" value="HTH_31"/>
    <property type="match status" value="1"/>
</dbReference>
<evidence type="ECO:0000259" key="1">
    <source>
        <dbReference type="PROSITE" id="PS50943"/>
    </source>
</evidence>
<comment type="caution">
    <text evidence="2">The sequence shown here is derived from an EMBL/GenBank/DDBJ whole genome shotgun (WGS) entry which is preliminary data.</text>
</comment>
<dbReference type="SUPFAM" id="SSF47413">
    <property type="entry name" value="lambda repressor-like DNA-binding domains"/>
    <property type="match status" value="2"/>
</dbReference>
<dbReference type="InterPro" id="IPR010982">
    <property type="entry name" value="Lambda_DNA-bd_dom_sf"/>
</dbReference>
<dbReference type="EMBL" id="VOQR01000001">
    <property type="protein sequence ID" value="TXC71328.1"/>
    <property type="molecule type" value="Genomic_DNA"/>
</dbReference>
<evidence type="ECO:0000313" key="2">
    <source>
        <dbReference type="EMBL" id="TXC71328.1"/>
    </source>
</evidence>
<dbReference type="GO" id="GO:0003677">
    <property type="term" value="F:DNA binding"/>
    <property type="evidence" value="ECO:0007669"/>
    <property type="project" value="InterPro"/>
</dbReference>
<reference evidence="2 3" key="1">
    <citation type="journal article" date="2013" name="Antonie Van Leeuwenhoek">
        <title>Sphingomonas ginsenosidivorax sp. nov., with the ability to transform ginsenosides.</title>
        <authorList>
            <person name="Jin X.F."/>
            <person name="Kim J.K."/>
            <person name="Liu Q.M."/>
            <person name="Kang M.S."/>
            <person name="He D."/>
            <person name="Jin F.X."/>
            <person name="Kim S.C."/>
            <person name="Im W.T."/>
        </authorList>
    </citation>
    <scope>NUCLEOTIDE SEQUENCE [LARGE SCALE GENOMIC DNA]</scope>
    <source>
        <strain evidence="2 3">KHI67</strain>
    </source>
</reference>
<dbReference type="InterPro" id="IPR001387">
    <property type="entry name" value="Cro/C1-type_HTH"/>
</dbReference>
<protein>
    <submittedName>
        <fullName evidence="2">XRE family transcriptional regulator</fullName>
    </submittedName>
</protein>
<dbReference type="AlphaFoldDB" id="A0A5C6UH90"/>